<comment type="caution">
    <text evidence="2">The sequence shown here is derived from an EMBL/GenBank/DDBJ whole genome shotgun (WGS) entry which is preliminary data.</text>
</comment>
<dbReference type="AlphaFoldDB" id="A0AAV0WHK1"/>
<dbReference type="Gene3D" id="3.30.420.10">
    <property type="entry name" value="Ribonuclease H-like superfamily/Ribonuclease H"/>
    <property type="match status" value="1"/>
</dbReference>
<dbReference type="PROSITE" id="PS50994">
    <property type="entry name" value="INTEGRASE"/>
    <property type="match status" value="1"/>
</dbReference>
<dbReference type="PANTHER" id="PTHR46585:SF1">
    <property type="entry name" value="CHROMO DOMAIN-CONTAINING PROTEIN"/>
    <property type="match status" value="1"/>
</dbReference>
<dbReference type="PANTHER" id="PTHR46585">
    <property type="entry name" value="INTEGRASE CORE DOMAIN CONTAINING PROTEIN"/>
    <property type="match status" value="1"/>
</dbReference>
<accession>A0AAV0WHK1</accession>
<sequence length="170" mass="19597">MIPHSKENNGYNYILCVLDCFTKFAWALPLKTKTGGEVTKAMSTILTDGSPKLLQVDNGKEFYNLKFDTLMSKFNIKKYSTYSTIKACFVERFNRTLKTNMYREFTARGSHKWISILPMLIDNYNNTRHRTIGMTPLQAEENPSLVTLKQRAITNTKVKFHVGDKVRIVT</sequence>
<evidence type="ECO:0000313" key="2">
    <source>
        <dbReference type="EMBL" id="CAI6355285.1"/>
    </source>
</evidence>
<dbReference type="InterPro" id="IPR001584">
    <property type="entry name" value="Integrase_cat-core"/>
</dbReference>
<keyword evidence="3" id="KW-1185">Reference proteome</keyword>
<protein>
    <recommendedName>
        <fullName evidence="1">Integrase catalytic domain-containing protein</fullName>
    </recommendedName>
</protein>
<dbReference type="SUPFAM" id="SSF53098">
    <property type="entry name" value="Ribonuclease H-like"/>
    <property type="match status" value="1"/>
</dbReference>
<name>A0AAV0WHK1_9HEMI</name>
<dbReference type="InterPro" id="IPR012337">
    <property type="entry name" value="RNaseH-like_sf"/>
</dbReference>
<dbReference type="GO" id="GO:0015074">
    <property type="term" value="P:DNA integration"/>
    <property type="evidence" value="ECO:0007669"/>
    <property type="project" value="InterPro"/>
</dbReference>
<proteinExistence type="predicted"/>
<dbReference type="InterPro" id="IPR036397">
    <property type="entry name" value="RNaseH_sf"/>
</dbReference>
<reference evidence="2 3" key="1">
    <citation type="submission" date="2023-01" db="EMBL/GenBank/DDBJ databases">
        <authorList>
            <person name="Whitehead M."/>
        </authorList>
    </citation>
    <scope>NUCLEOTIDE SEQUENCE [LARGE SCALE GENOMIC DNA]</scope>
</reference>
<gene>
    <name evidence="2" type="ORF">MEUPH1_LOCUS11159</name>
</gene>
<dbReference type="Proteomes" id="UP001160148">
    <property type="component" value="Unassembled WGS sequence"/>
</dbReference>
<organism evidence="2 3">
    <name type="scientific">Macrosiphum euphorbiae</name>
    <name type="common">potato aphid</name>
    <dbReference type="NCBI Taxonomy" id="13131"/>
    <lineage>
        <taxon>Eukaryota</taxon>
        <taxon>Metazoa</taxon>
        <taxon>Ecdysozoa</taxon>
        <taxon>Arthropoda</taxon>
        <taxon>Hexapoda</taxon>
        <taxon>Insecta</taxon>
        <taxon>Pterygota</taxon>
        <taxon>Neoptera</taxon>
        <taxon>Paraneoptera</taxon>
        <taxon>Hemiptera</taxon>
        <taxon>Sternorrhyncha</taxon>
        <taxon>Aphidomorpha</taxon>
        <taxon>Aphidoidea</taxon>
        <taxon>Aphididae</taxon>
        <taxon>Macrosiphini</taxon>
        <taxon>Macrosiphum</taxon>
    </lineage>
</organism>
<evidence type="ECO:0000313" key="3">
    <source>
        <dbReference type="Proteomes" id="UP001160148"/>
    </source>
</evidence>
<evidence type="ECO:0000259" key="1">
    <source>
        <dbReference type="PROSITE" id="PS50994"/>
    </source>
</evidence>
<feature type="domain" description="Integrase catalytic" evidence="1">
    <location>
        <begin position="1"/>
        <end position="144"/>
    </location>
</feature>
<dbReference type="GO" id="GO:0003676">
    <property type="term" value="F:nucleic acid binding"/>
    <property type="evidence" value="ECO:0007669"/>
    <property type="project" value="InterPro"/>
</dbReference>
<dbReference type="EMBL" id="CARXXK010000002">
    <property type="protein sequence ID" value="CAI6355285.1"/>
    <property type="molecule type" value="Genomic_DNA"/>
</dbReference>